<evidence type="ECO:0000256" key="5">
    <source>
        <dbReference type="ARBA" id="ARBA00023125"/>
    </source>
</evidence>
<keyword evidence="6" id="KW-0804">Transcription</keyword>
<dbReference type="InterPro" id="IPR004827">
    <property type="entry name" value="bZIP"/>
</dbReference>
<dbReference type="Proteomes" id="UP000026961">
    <property type="component" value="Chromosome 8"/>
</dbReference>
<feature type="region of interest" description="Disordered" evidence="9">
    <location>
        <begin position="54"/>
        <end position="114"/>
    </location>
</feature>
<dbReference type="SMART" id="SM00338">
    <property type="entry name" value="BRLZ"/>
    <property type="match status" value="1"/>
</dbReference>
<dbReference type="SUPFAM" id="SSF57959">
    <property type="entry name" value="Leucine zipper domain"/>
    <property type="match status" value="1"/>
</dbReference>
<dbReference type="InterPro" id="IPR046347">
    <property type="entry name" value="bZIP_sf"/>
</dbReference>
<evidence type="ECO:0000256" key="9">
    <source>
        <dbReference type="SAM" id="MobiDB-lite"/>
    </source>
</evidence>
<dbReference type="PROSITE" id="PS50217">
    <property type="entry name" value="BZIP"/>
    <property type="match status" value="1"/>
</dbReference>
<evidence type="ECO:0000259" key="10">
    <source>
        <dbReference type="PROSITE" id="PS50217"/>
    </source>
</evidence>
<dbReference type="GO" id="GO:0003677">
    <property type="term" value="F:DNA binding"/>
    <property type="evidence" value="ECO:0007669"/>
    <property type="project" value="UniProtKB-KW"/>
</dbReference>
<comment type="subcellular location">
    <subcellularLocation>
        <location evidence="1">Nucleus</location>
    </subcellularLocation>
</comment>
<accession>A0A0E0ARI4</accession>
<evidence type="ECO:0000313" key="12">
    <source>
        <dbReference type="Proteomes" id="UP000026961"/>
    </source>
</evidence>
<evidence type="ECO:0000256" key="2">
    <source>
        <dbReference type="ARBA" id="ARBA00007163"/>
    </source>
</evidence>
<dbReference type="GO" id="GO:0005634">
    <property type="term" value="C:nucleus"/>
    <property type="evidence" value="ECO:0007669"/>
    <property type="project" value="UniProtKB-SubCell"/>
</dbReference>
<reference evidence="11" key="1">
    <citation type="submission" date="2015-04" db="UniProtKB">
        <authorList>
            <consortium name="EnsemblPlants"/>
        </authorList>
    </citation>
    <scope>IDENTIFICATION</scope>
</reference>
<dbReference type="Gene3D" id="1.20.5.170">
    <property type="match status" value="1"/>
</dbReference>
<dbReference type="PANTHER" id="PTHR45693:SF31">
    <property type="entry name" value="TRANSCRIPTION FACTOR TGAL10"/>
    <property type="match status" value="1"/>
</dbReference>
<protein>
    <recommendedName>
        <fullName evidence="10">BZIP domain-containing protein</fullName>
    </recommendedName>
</protein>
<keyword evidence="3" id="KW-0611">Plant defense</keyword>
<dbReference type="FunFam" id="1.20.5.170:FF:000019">
    <property type="entry name" value="BZIP family transcription factor"/>
    <property type="match status" value="1"/>
</dbReference>
<evidence type="ECO:0000256" key="4">
    <source>
        <dbReference type="ARBA" id="ARBA00023015"/>
    </source>
</evidence>
<feature type="region of interest" description="Disordered" evidence="9">
    <location>
        <begin position="1"/>
        <end position="41"/>
    </location>
</feature>
<evidence type="ECO:0000256" key="1">
    <source>
        <dbReference type="ARBA" id="ARBA00004123"/>
    </source>
</evidence>
<proteinExistence type="inferred from homology"/>
<dbReference type="AlphaFoldDB" id="A0A0E0ARI4"/>
<feature type="coiled-coil region" evidence="8">
    <location>
        <begin position="116"/>
        <end position="150"/>
    </location>
</feature>
<evidence type="ECO:0000256" key="7">
    <source>
        <dbReference type="ARBA" id="ARBA00023242"/>
    </source>
</evidence>
<dbReference type="Gramene" id="OGLUM08G04900.3">
    <property type="protein sequence ID" value="OGLUM08G04900.3"/>
    <property type="gene ID" value="OGLUM08G04900"/>
</dbReference>
<sequence length="170" mass="18898">MRERDASSPLAGRGAGESSSGLFRAPYPLNRTSSDTSNAAAAAMVVAPPPLTEPKFESQLALPLQHGDDQDDAAALQESPRHASDSFEQEASKPRDKIQRRLAQNREAARKSRLRKKAYIQNLETSRMKLAHLEQEITRARQQVRTKKIKRKPACDEQILLHGCPLLTYG</sequence>
<keyword evidence="12" id="KW-1185">Reference proteome</keyword>
<evidence type="ECO:0000256" key="6">
    <source>
        <dbReference type="ARBA" id="ARBA00023163"/>
    </source>
</evidence>
<keyword evidence="5" id="KW-0238">DNA-binding</keyword>
<comment type="similarity">
    <text evidence="2">Belongs to the bZIP family.</text>
</comment>
<organism evidence="11">
    <name type="scientific">Oryza glumipatula</name>
    <dbReference type="NCBI Taxonomy" id="40148"/>
    <lineage>
        <taxon>Eukaryota</taxon>
        <taxon>Viridiplantae</taxon>
        <taxon>Streptophyta</taxon>
        <taxon>Embryophyta</taxon>
        <taxon>Tracheophyta</taxon>
        <taxon>Spermatophyta</taxon>
        <taxon>Magnoliopsida</taxon>
        <taxon>Liliopsida</taxon>
        <taxon>Poales</taxon>
        <taxon>Poaceae</taxon>
        <taxon>BOP clade</taxon>
        <taxon>Oryzoideae</taxon>
        <taxon>Oryzeae</taxon>
        <taxon>Oryzinae</taxon>
        <taxon>Oryza</taxon>
    </lineage>
</organism>
<dbReference type="PROSITE" id="PS00036">
    <property type="entry name" value="BZIP_BASIC"/>
    <property type="match status" value="1"/>
</dbReference>
<keyword evidence="7" id="KW-0539">Nucleus</keyword>
<dbReference type="EnsemblPlants" id="OGLUM08G04900.3">
    <property type="protein sequence ID" value="OGLUM08G04900.3"/>
    <property type="gene ID" value="OGLUM08G04900"/>
</dbReference>
<name>A0A0E0ARI4_9ORYZ</name>
<evidence type="ECO:0000256" key="8">
    <source>
        <dbReference type="SAM" id="Coils"/>
    </source>
</evidence>
<evidence type="ECO:0000313" key="11">
    <source>
        <dbReference type="EnsemblPlants" id="OGLUM08G04900.3"/>
    </source>
</evidence>
<feature type="domain" description="BZIP" evidence="10">
    <location>
        <begin position="95"/>
        <end position="147"/>
    </location>
</feature>
<dbReference type="PANTHER" id="PTHR45693">
    <property type="entry name" value="TRANSCRIPTION FACTOR TGA9"/>
    <property type="match status" value="1"/>
</dbReference>
<keyword evidence="8" id="KW-0175">Coiled coil</keyword>
<dbReference type="GO" id="GO:0003700">
    <property type="term" value="F:DNA-binding transcription factor activity"/>
    <property type="evidence" value="ECO:0007669"/>
    <property type="project" value="InterPro"/>
</dbReference>
<dbReference type="Pfam" id="PF00170">
    <property type="entry name" value="bZIP_1"/>
    <property type="match status" value="1"/>
</dbReference>
<evidence type="ECO:0000256" key="3">
    <source>
        <dbReference type="ARBA" id="ARBA00022821"/>
    </source>
</evidence>
<dbReference type="GO" id="GO:0045893">
    <property type="term" value="P:positive regulation of DNA-templated transcription"/>
    <property type="evidence" value="ECO:0007669"/>
    <property type="project" value="UniProtKB-ARBA"/>
</dbReference>
<dbReference type="HOGENOM" id="CLU_134059_0_0_1"/>
<dbReference type="GO" id="GO:0006952">
    <property type="term" value="P:defense response"/>
    <property type="evidence" value="ECO:0007669"/>
    <property type="project" value="UniProtKB-KW"/>
</dbReference>
<keyword evidence="4" id="KW-0805">Transcription regulation</keyword>
<reference evidence="11" key="2">
    <citation type="submission" date="2018-05" db="EMBL/GenBank/DDBJ databases">
        <title>OgluRS3 (Oryza glumaepatula Reference Sequence Version 3).</title>
        <authorList>
            <person name="Zhang J."/>
            <person name="Kudrna D."/>
            <person name="Lee S."/>
            <person name="Talag J."/>
            <person name="Welchert J."/>
            <person name="Wing R.A."/>
        </authorList>
    </citation>
    <scope>NUCLEOTIDE SEQUENCE [LARGE SCALE GENOMIC DNA]</scope>
</reference>
<feature type="compositionally biased region" description="Basic and acidic residues" evidence="9">
    <location>
        <begin position="79"/>
        <end position="99"/>
    </location>
</feature>